<evidence type="ECO:0000313" key="4">
    <source>
        <dbReference type="EMBL" id="MBZ2126763.1"/>
    </source>
</evidence>
<dbReference type="Proteomes" id="UP000033375">
    <property type="component" value="Unassembled WGS sequence"/>
</dbReference>
<evidence type="ECO:0000313" key="7">
    <source>
        <dbReference type="Proteomes" id="UP000070096"/>
    </source>
</evidence>
<evidence type="ECO:0000313" key="5">
    <source>
        <dbReference type="Proteomes" id="UP000033375"/>
    </source>
</evidence>
<evidence type="ECO:0000313" key="3">
    <source>
        <dbReference type="EMBL" id="KXT71224.1"/>
    </source>
</evidence>
<evidence type="ECO:0000313" key="1">
    <source>
        <dbReference type="EMBL" id="KJQ56557.1"/>
    </source>
</evidence>
<dbReference type="Proteomes" id="UP000826921">
    <property type="component" value="Unassembled WGS sequence"/>
</dbReference>
<dbReference type="Pfam" id="PF15507">
    <property type="entry name" value="DUF4649"/>
    <property type="match status" value="1"/>
</dbReference>
<reference evidence="3 7" key="2">
    <citation type="submission" date="2016-01" db="EMBL/GenBank/DDBJ databases">
        <title>Highly variable Streptococcus oralis are common among viridans streptococci isolated from primates.</title>
        <authorList>
            <person name="Denapaite D."/>
            <person name="Rieger M."/>
            <person name="Koendgen S."/>
            <person name="Brueckner R."/>
            <person name="Ochigava I."/>
            <person name="Kappeler P."/>
            <person name="Maetz-Rensing K."/>
            <person name="Leendertz F."/>
            <person name="Hakenbeck R."/>
        </authorList>
    </citation>
    <scope>NUCLEOTIDE SEQUENCE [LARGE SCALE GENOMIC DNA]</scope>
    <source>
        <strain evidence="3 7">DD07</strain>
    </source>
</reference>
<dbReference type="EMBL" id="JAHZQA010000001">
    <property type="protein sequence ID" value="MBZ2126763.1"/>
    <property type="molecule type" value="Genomic_DNA"/>
</dbReference>
<sequence>MIEITYLDAVKQERKMTFESYQAFEQSQQACLIGVADYYPVQKLTYNGHDLDYHGTYGDVFFFLMKQDLTKFD</sequence>
<evidence type="ECO:0000313" key="6">
    <source>
        <dbReference type="Proteomes" id="UP000033658"/>
    </source>
</evidence>
<dbReference type="AlphaFoldDB" id="A0A0F2CCJ6"/>
<comment type="caution">
    <text evidence="1">The sequence shown here is derived from an EMBL/GenBank/DDBJ whole genome shotgun (WGS) entry which is preliminary data.</text>
</comment>
<dbReference type="PATRIC" id="fig|1302.15.peg.1886"/>
<accession>A0A0F2CCJ6</accession>
<protein>
    <submittedName>
        <fullName evidence="4">DUF4649 family protein</fullName>
    </submittedName>
</protein>
<proteinExistence type="predicted"/>
<dbReference type="EMBL" id="JYGL01000002">
    <property type="protein sequence ID" value="KJQ56557.1"/>
    <property type="molecule type" value="Genomic_DNA"/>
</dbReference>
<dbReference type="Gene3D" id="3.30.1490.390">
    <property type="match status" value="1"/>
</dbReference>
<organism evidence="1 6">
    <name type="scientific">Streptococcus gordonii</name>
    <dbReference type="NCBI Taxonomy" id="1302"/>
    <lineage>
        <taxon>Bacteria</taxon>
        <taxon>Bacillati</taxon>
        <taxon>Bacillota</taxon>
        <taxon>Bacilli</taxon>
        <taxon>Lactobacillales</taxon>
        <taxon>Streptococcaceae</taxon>
        <taxon>Streptococcus</taxon>
    </lineage>
</organism>
<name>A0A0F2CCJ6_STRGN</name>
<dbReference type="Proteomes" id="UP000033658">
    <property type="component" value="Unassembled WGS sequence"/>
</dbReference>
<dbReference type="EMBL" id="JYGN01000002">
    <property type="protein sequence ID" value="KJQ65856.1"/>
    <property type="molecule type" value="Genomic_DNA"/>
</dbReference>
<reference evidence="4" key="3">
    <citation type="submission" date="2021-07" db="EMBL/GenBank/DDBJ databases">
        <title>Occurrence of streptococci in the human mouth that bind to a non-human glycan.</title>
        <authorList>
            <person name="Cross B."/>
            <person name="Thamadilok S."/>
            <person name="Bensing B."/>
            <person name="Sasmal A."/>
            <person name="Khedri Z."/>
            <person name="Deng L."/>
            <person name="Yu H."/>
            <person name="Mehta A."/>
            <person name="Aluvathingal J."/>
            <person name="Nadendla S."/>
            <person name="Vickerman M."/>
            <person name="Chen X."/>
            <person name="Dewhirst F."/>
            <person name="Gill A."/>
            <person name="Lettrichova I."/>
            <person name="Diaz S."/>
            <person name="Gill S."/>
            <person name="Tettelin H."/>
            <person name="Iverson T."/>
            <person name="Sullam P."/>
            <person name="Varki A."/>
            <person name="Ruhl S."/>
        </authorList>
    </citation>
    <scope>NUCLEOTIDE SEQUENCE</scope>
    <source>
        <strain evidence="4">SK9</strain>
    </source>
</reference>
<dbReference type="GeneID" id="93788488"/>
<dbReference type="RefSeq" id="WP_008808355.1">
    <property type="nucleotide sequence ID" value="NZ_CABEIB010000003.1"/>
</dbReference>
<dbReference type="OMA" id="GHDLDYH"/>
<reference evidence="5 6" key="1">
    <citation type="submission" date="2015-02" db="EMBL/GenBank/DDBJ databases">
        <title>Evolution of amylase-binding proteins of oral streptococcal species.</title>
        <authorList>
            <person name="Haase E.M."/>
        </authorList>
    </citation>
    <scope>NUCLEOTIDE SEQUENCE [LARGE SCALE GENOMIC DNA]</scope>
    <source>
        <strain evidence="1 6">G9B</strain>
        <strain evidence="2">NCTC 10712</strain>
        <strain evidence="5">UB10712</strain>
    </source>
</reference>
<dbReference type="Proteomes" id="UP000070096">
    <property type="component" value="Unassembled WGS sequence"/>
</dbReference>
<gene>
    <name evidence="4" type="ORF">K1I74_01655</name>
    <name evidence="3" type="ORF">SGODD07_01322</name>
    <name evidence="1" type="ORF">TZ86_01893</name>
    <name evidence="2" type="ORF">TZ88_00549</name>
</gene>
<dbReference type="CDD" id="cd13784">
    <property type="entry name" value="SP_1775_like"/>
    <property type="match status" value="1"/>
</dbReference>
<dbReference type="InterPro" id="IPR027879">
    <property type="entry name" value="DUF4649"/>
</dbReference>
<evidence type="ECO:0000313" key="2">
    <source>
        <dbReference type="EMBL" id="KJQ65856.1"/>
    </source>
</evidence>
<dbReference type="EMBL" id="LQRC01000193">
    <property type="protein sequence ID" value="KXT71224.1"/>
    <property type="molecule type" value="Genomic_DNA"/>
</dbReference>
<accession>A0A0F3HYJ7</accession>